<dbReference type="InterPro" id="IPR018289">
    <property type="entry name" value="MULE_transposase_dom"/>
</dbReference>
<dbReference type="RefSeq" id="XP_010420417.1">
    <property type="nucleotide sequence ID" value="XM_010422115.2"/>
</dbReference>
<dbReference type="PANTHER" id="PTHR31973">
    <property type="entry name" value="POLYPROTEIN, PUTATIVE-RELATED"/>
    <property type="match status" value="1"/>
</dbReference>
<reference evidence="3" key="2">
    <citation type="submission" date="2025-08" db="UniProtKB">
        <authorList>
            <consortium name="RefSeq"/>
        </authorList>
    </citation>
    <scope>IDENTIFICATION</scope>
    <source>
        <tissue evidence="3">Leaf</tissue>
    </source>
</reference>
<proteinExistence type="predicted"/>
<dbReference type="PANTHER" id="PTHR31973:SF187">
    <property type="entry name" value="MUTATOR TRANSPOSASE MUDRA PROTEIN"/>
    <property type="match status" value="1"/>
</dbReference>
<dbReference type="Proteomes" id="UP000694864">
    <property type="component" value="Chromosome 8"/>
</dbReference>
<keyword evidence="2" id="KW-1185">Reference proteome</keyword>
<evidence type="ECO:0000313" key="3">
    <source>
        <dbReference type="RefSeq" id="XP_010420417.1"/>
    </source>
</evidence>
<sequence length="134" mass="16024">MEVELEFLIPSPAGKMSRRKRCNYANNQFFHVAWAVVRKENIESWLWFIQKLKTDLKLQDGTGFTLISHRQKGLLNVVDQELPKMEHRARHTYGNLRRVYPGSNWSDSYCEEVVSIFSQRRKTHKWKKEDQNRS</sequence>
<dbReference type="Pfam" id="PF10551">
    <property type="entry name" value="MULE"/>
    <property type="match status" value="1"/>
</dbReference>
<name>A0ABM0T3N4_CAMSA</name>
<reference evidence="2" key="1">
    <citation type="journal article" date="2014" name="Nat. Commun.">
        <title>The emerging biofuel crop Camelina sativa retains a highly undifferentiated hexaploid genome structure.</title>
        <authorList>
            <person name="Kagale S."/>
            <person name="Koh C."/>
            <person name="Nixon J."/>
            <person name="Bollina V."/>
            <person name="Clarke W.E."/>
            <person name="Tuteja R."/>
            <person name="Spillane C."/>
            <person name="Robinson S.J."/>
            <person name="Links M.G."/>
            <person name="Clarke C."/>
            <person name="Higgins E.E."/>
            <person name="Huebert T."/>
            <person name="Sharpe A.G."/>
            <person name="Parkin I.A."/>
        </authorList>
    </citation>
    <scope>NUCLEOTIDE SEQUENCE [LARGE SCALE GENOMIC DNA]</scope>
    <source>
        <strain evidence="2">cv. DH55</strain>
    </source>
</reference>
<evidence type="ECO:0000259" key="1">
    <source>
        <dbReference type="Pfam" id="PF10551"/>
    </source>
</evidence>
<evidence type="ECO:0000313" key="2">
    <source>
        <dbReference type="Proteomes" id="UP000694864"/>
    </source>
</evidence>
<protein>
    <submittedName>
        <fullName evidence="3">Uncharacterized protein LOC104706001</fullName>
    </submittedName>
</protein>
<gene>
    <name evidence="3" type="primary">LOC104706001</name>
</gene>
<organism evidence="2 3">
    <name type="scientific">Camelina sativa</name>
    <name type="common">False flax</name>
    <name type="synonym">Myagrum sativum</name>
    <dbReference type="NCBI Taxonomy" id="90675"/>
    <lineage>
        <taxon>Eukaryota</taxon>
        <taxon>Viridiplantae</taxon>
        <taxon>Streptophyta</taxon>
        <taxon>Embryophyta</taxon>
        <taxon>Tracheophyta</taxon>
        <taxon>Spermatophyta</taxon>
        <taxon>Magnoliopsida</taxon>
        <taxon>eudicotyledons</taxon>
        <taxon>Gunneridae</taxon>
        <taxon>Pentapetalae</taxon>
        <taxon>rosids</taxon>
        <taxon>malvids</taxon>
        <taxon>Brassicales</taxon>
        <taxon>Brassicaceae</taxon>
        <taxon>Camelineae</taxon>
        <taxon>Camelina</taxon>
    </lineage>
</organism>
<dbReference type="GeneID" id="104706001"/>
<feature type="domain" description="MULE transposase" evidence="1">
    <location>
        <begin position="25"/>
        <end position="88"/>
    </location>
</feature>
<accession>A0ABM0T3N4</accession>